<dbReference type="Pfam" id="PF06923">
    <property type="entry name" value="GutM"/>
    <property type="match status" value="1"/>
</dbReference>
<dbReference type="InterPro" id="IPR009693">
    <property type="entry name" value="Glucitol_operon_activator"/>
</dbReference>
<keyword evidence="2" id="KW-1185">Reference proteome</keyword>
<dbReference type="EMBL" id="JBHUOF010000013">
    <property type="protein sequence ID" value="MFD2800120.1"/>
    <property type="molecule type" value="Genomic_DNA"/>
</dbReference>
<evidence type="ECO:0000313" key="1">
    <source>
        <dbReference type="EMBL" id="MFD2800120.1"/>
    </source>
</evidence>
<dbReference type="Proteomes" id="UP001597478">
    <property type="component" value="Unassembled WGS sequence"/>
</dbReference>
<comment type="caution">
    <text evidence="1">The sequence shown here is derived from an EMBL/GenBank/DDBJ whole genome shotgun (WGS) entry which is preliminary data.</text>
</comment>
<protein>
    <submittedName>
        <fullName evidence="1">Transcriptional regulator GutM</fullName>
    </submittedName>
</protein>
<accession>A0ABW5WAT0</accession>
<evidence type="ECO:0000313" key="2">
    <source>
        <dbReference type="Proteomes" id="UP001597478"/>
    </source>
</evidence>
<reference evidence="2" key="1">
    <citation type="journal article" date="2019" name="Int. J. Syst. Evol. Microbiol.">
        <title>The Global Catalogue of Microorganisms (GCM) 10K type strain sequencing project: providing services to taxonomists for standard genome sequencing and annotation.</title>
        <authorList>
            <consortium name="The Broad Institute Genomics Platform"/>
            <consortium name="The Broad Institute Genome Sequencing Center for Infectious Disease"/>
            <person name="Wu L."/>
            <person name="Ma J."/>
        </authorList>
    </citation>
    <scope>NUCLEOTIDE SEQUENCE [LARGE SCALE GENOMIC DNA]</scope>
    <source>
        <strain evidence="2">IBRC-M 10906</strain>
    </source>
</reference>
<organism evidence="1 2">
    <name type="scientific">Prauserella oleivorans</name>
    <dbReference type="NCBI Taxonomy" id="1478153"/>
    <lineage>
        <taxon>Bacteria</taxon>
        <taxon>Bacillati</taxon>
        <taxon>Actinomycetota</taxon>
        <taxon>Actinomycetes</taxon>
        <taxon>Pseudonocardiales</taxon>
        <taxon>Pseudonocardiaceae</taxon>
        <taxon>Prauserella</taxon>
    </lineage>
</organism>
<name>A0ABW5WAT0_9PSEU</name>
<gene>
    <name evidence="1" type="ORF">ACFS2C_12030</name>
</gene>
<proteinExistence type="predicted"/>
<dbReference type="RefSeq" id="WP_377385081.1">
    <property type="nucleotide sequence ID" value="NZ_JBHSAN010000004.1"/>
</dbReference>
<sequence>MTWQAVLVLLAAFVVAGVLSYRQHLGYQRAVNELAAEENRSGMLLVSGRSKGRLRGAVVLLVIDRRRGTVTRARAMEGASVFARFSERPELAGPVEGAEERAGSKALAKAVHEALGMAGRLNAGALRSTRSRAA</sequence>